<protein>
    <recommendedName>
        <fullName evidence="2">DUF7918 domain-containing protein</fullName>
    </recommendedName>
</protein>
<dbReference type="PANTHER" id="PTHR36223:SF1">
    <property type="entry name" value="TRANSCRIPTION ELONGATION FACTOR EAF N-TERMINAL DOMAIN-CONTAINING PROTEIN"/>
    <property type="match status" value="1"/>
</dbReference>
<keyword evidence="4" id="KW-1185">Reference proteome</keyword>
<feature type="coiled-coil region" evidence="1">
    <location>
        <begin position="232"/>
        <end position="259"/>
    </location>
</feature>
<proteinExistence type="predicted"/>
<gene>
    <name evidence="3" type="ORF">FB45DRAFT_938121</name>
</gene>
<dbReference type="EMBL" id="JARKIF010000027">
    <property type="protein sequence ID" value="KAJ7614155.1"/>
    <property type="molecule type" value="Genomic_DNA"/>
</dbReference>
<dbReference type="InterPro" id="IPR057678">
    <property type="entry name" value="DUF7918"/>
</dbReference>
<dbReference type="Pfam" id="PF25534">
    <property type="entry name" value="DUF7918"/>
    <property type="match status" value="1"/>
</dbReference>
<sequence>MQLGQFSASVSVDGIPLPEYAPEYSTAGTEATCWIPSENGKNFKVEWTNDQASPTCLISGHLWVDGIHCSGRLMKATDNPTFSTGSRDSVASSSSARRPLVFSKQALTDDDQYLNASISPNLGMIRLRIRQVRRDGQRPRVALAEDRTFDTQMLHERTKKAVGHSVQFGAEFASSKPNKSFSTRVVQELVTFVFRYRPMDLLQAEGIAPPPVKKELASSSEDVLDLTVYDDDEADEAEIQKLEARLGALKNKRKRVKREQSSDRVKKEIKTESSFDFKPGEVIDLT</sequence>
<name>A0AAD7B9E9_9AGAR</name>
<dbReference type="Proteomes" id="UP001221142">
    <property type="component" value="Unassembled WGS sequence"/>
</dbReference>
<dbReference type="AlphaFoldDB" id="A0AAD7B9E9"/>
<organism evidence="3 4">
    <name type="scientific">Roridomyces roridus</name>
    <dbReference type="NCBI Taxonomy" id="1738132"/>
    <lineage>
        <taxon>Eukaryota</taxon>
        <taxon>Fungi</taxon>
        <taxon>Dikarya</taxon>
        <taxon>Basidiomycota</taxon>
        <taxon>Agaricomycotina</taxon>
        <taxon>Agaricomycetes</taxon>
        <taxon>Agaricomycetidae</taxon>
        <taxon>Agaricales</taxon>
        <taxon>Marasmiineae</taxon>
        <taxon>Mycenaceae</taxon>
        <taxon>Roridomyces</taxon>
    </lineage>
</organism>
<comment type="caution">
    <text evidence="3">The sequence shown here is derived from an EMBL/GenBank/DDBJ whole genome shotgun (WGS) entry which is preliminary data.</text>
</comment>
<dbReference type="PANTHER" id="PTHR36223">
    <property type="entry name" value="BETA-LACTAMASE-TYPE TRANSPEPTIDASE FOLD DOMAIN CONTAINING PROTEIN"/>
    <property type="match status" value="1"/>
</dbReference>
<evidence type="ECO:0000259" key="2">
    <source>
        <dbReference type="Pfam" id="PF25534"/>
    </source>
</evidence>
<evidence type="ECO:0000313" key="4">
    <source>
        <dbReference type="Proteomes" id="UP001221142"/>
    </source>
</evidence>
<feature type="domain" description="DUF7918" evidence="2">
    <location>
        <begin position="7"/>
        <end position="209"/>
    </location>
</feature>
<evidence type="ECO:0000313" key="3">
    <source>
        <dbReference type="EMBL" id="KAJ7614155.1"/>
    </source>
</evidence>
<reference evidence="3" key="1">
    <citation type="submission" date="2023-03" db="EMBL/GenBank/DDBJ databases">
        <title>Massive genome expansion in bonnet fungi (Mycena s.s.) driven by repeated elements and novel gene families across ecological guilds.</title>
        <authorList>
            <consortium name="Lawrence Berkeley National Laboratory"/>
            <person name="Harder C.B."/>
            <person name="Miyauchi S."/>
            <person name="Viragh M."/>
            <person name="Kuo A."/>
            <person name="Thoen E."/>
            <person name="Andreopoulos B."/>
            <person name="Lu D."/>
            <person name="Skrede I."/>
            <person name="Drula E."/>
            <person name="Henrissat B."/>
            <person name="Morin E."/>
            <person name="Kohler A."/>
            <person name="Barry K."/>
            <person name="LaButti K."/>
            <person name="Morin E."/>
            <person name="Salamov A."/>
            <person name="Lipzen A."/>
            <person name="Mereny Z."/>
            <person name="Hegedus B."/>
            <person name="Baldrian P."/>
            <person name="Stursova M."/>
            <person name="Weitz H."/>
            <person name="Taylor A."/>
            <person name="Grigoriev I.V."/>
            <person name="Nagy L.G."/>
            <person name="Martin F."/>
            <person name="Kauserud H."/>
        </authorList>
    </citation>
    <scope>NUCLEOTIDE SEQUENCE</scope>
    <source>
        <strain evidence="3">9284</strain>
    </source>
</reference>
<keyword evidence="1" id="KW-0175">Coiled coil</keyword>
<accession>A0AAD7B9E9</accession>
<evidence type="ECO:0000256" key="1">
    <source>
        <dbReference type="SAM" id="Coils"/>
    </source>
</evidence>